<dbReference type="OrthoDB" id="1160493at2"/>
<dbReference type="EMBL" id="FNGV01000016">
    <property type="protein sequence ID" value="SDM87354.1"/>
    <property type="molecule type" value="Genomic_DNA"/>
</dbReference>
<feature type="chain" id="PRO_5011609632" description="Alpha-ketoglutarate decarboxylase" evidence="1">
    <location>
        <begin position="21"/>
        <end position="171"/>
    </location>
</feature>
<protein>
    <recommendedName>
        <fullName evidence="4">Alpha-ketoglutarate decarboxylase</fullName>
    </recommendedName>
</protein>
<organism evidence="2 3">
    <name type="scientific">Kriegella aquimaris</name>
    <dbReference type="NCBI Taxonomy" id="192904"/>
    <lineage>
        <taxon>Bacteria</taxon>
        <taxon>Pseudomonadati</taxon>
        <taxon>Bacteroidota</taxon>
        <taxon>Flavobacteriia</taxon>
        <taxon>Flavobacteriales</taxon>
        <taxon>Flavobacteriaceae</taxon>
        <taxon>Kriegella</taxon>
    </lineage>
</organism>
<dbReference type="AlphaFoldDB" id="A0A1G9WRX6"/>
<evidence type="ECO:0000313" key="2">
    <source>
        <dbReference type="EMBL" id="SDM87354.1"/>
    </source>
</evidence>
<gene>
    <name evidence="2" type="ORF">SAMN04488514_11642</name>
</gene>
<keyword evidence="3" id="KW-1185">Reference proteome</keyword>
<evidence type="ECO:0000256" key="1">
    <source>
        <dbReference type="SAM" id="SignalP"/>
    </source>
</evidence>
<name>A0A1G9WRX6_9FLAO</name>
<dbReference type="RefSeq" id="WP_089894738.1">
    <property type="nucleotide sequence ID" value="NZ_FNGV01000016.1"/>
</dbReference>
<reference evidence="2 3" key="1">
    <citation type="submission" date="2016-10" db="EMBL/GenBank/DDBJ databases">
        <authorList>
            <person name="de Groot N.N."/>
        </authorList>
    </citation>
    <scope>NUCLEOTIDE SEQUENCE [LARGE SCALE GENOMIC DNA]</scope>
    <source>
        <strain evidence="2 3">DSM 19886</strain>
    </source>
</reference>
<dbReference type="STRING" id="192904.SAMN04488514_11642"/>
<proteinExistence type="predicted"/>
<feature type="signal peptide" evidence="1">
    <location>
        <begin position="1"/>
        <end position="20"/>
    </location>
</feature>
<evidence type="ECO:0000313" key="3">
    <source>
        <dbReference type="Proteomes" id="UP000199440"/>
    </source>
</evidence>
<accession>A0A1G9WRX6</accession>
<sequence>MYHKKIFLSFIFLSATLICSSQNPNVRNDFWNKVRFGGGIGLGFTNGGFNGSISPSAIYEFNQKFATGMSLNLNYAKFNDYKFLAYGGSLLSLYNPLPYLQFSGEFEQLRINRTFDSGIGTLKDNYWSPALFLGVGYSNSNVTFGIRYDLLYDDNKSIYANAWMPFVRVYF</sequence>
<dbReference type="Proteomes" id="UP000199440">
    <property type="component" value="Unassembled WGS sequence"/>
</dbReference>
<evidence type="ECO:0008006" key="4">
    <source>
        <dbReference type="Google" id="ProtNLM"/>
    </source>
</evidence>
<keyword evidence="1" id="KW-0732">Signal</keyword>